<dbReference type="Proteomes" id="UP000193685">
    <property type="component" value="Unassembled WGS sequence"/>
</dbReference>
<dbReference type="InterPro" id="IPR029063">
    <property type="entry name" value="SAM-dependent_MTases_sf"/>
</dbReference>
<dbReference type="OrthoDB" id="276151at2759"/>
<dbReference type="OMA" id="RDFISVW"/>
<dbReference type="GO" id="GO:0032259">
    <property type="term" value="P:methylation"/>
    <property type="evidence" value="ECO:0007669"/>
    <property type="project" value="UniProtKB-KW"/>
</dbReference>
<dbReference type="GO" id="GO:0008757">
    <property type="term" value="F:S-adenosylmethionine-dependent methyltransferase activity"/>
    <property type="evidence" value="ECO:0007669"/>
    <property type="project" value="InterPro"/>
</dbReference>
<dbReference type="RefSeq" id="XP_040725903.1">
    <property type="nucleotide sequence ID" value="XM_040871106.1"/>
</dbReference>
<evidence type="ECO:0000256" key="2">
    <source>
        <dbReference type="ARBA" id="ARBA00022603"/>
    </source>
</evidence>
<dbReference type="AlphaFoldDB" id="A0A1Y2FI18"/>
<accession>A0A1Y2FI18</accession>
<keyword evidence="3 5" id="KW-0808">Transferase</keyword>
<reference evidence="5 6" key="1">
    <citation type="submission" date="2016-07" db="EMBL/GenBank/DDBJ databases">
        <title>Pervasive Adenine N6-methylation of Active Genes in Fungi.</title>
        <authorList>
            <consortium name="DOE Joint Genome Institute"/>
            <person name="Mondo S.J."/>
            <person name="Dannebaum R.O."/>
            <person name="Kuo R.C."/>
            <person name="Labutti K."/>
            <person name="Haridas S."/>
            <person name="Kuo A."/>
            <person name="Salamov A."/>
            <person name="Ahrendt S.R."/>
            <person name="Lipzen A."/>
            <person name="Sullivan W."/>
            <person name="Andreopoulos W.B."/>
            <person name="Clum A."/>
            <person name="Lindquist E."/>
            <person name="Daum C."/>
            <person name="Ramamoorthy G.K."/>
            <person name="Gryganskyi A."/>
            <person name="Culley D."/>
            <person name="Magnuson J.K."/>
            <person name="James T.Y."/>
            <person name="O'Malley M.A."/>
            <person name="Stajich J.E."/>
            <person name="Spatafora J.W."/>
            <person name="Visel A."/>
            <person name="Grigoriev I.V."/>
        </authorList>
    </citation>
    <scope>NUCLEOTIDE SEQUENCE [LARGE SCALE GENOMIC DNA]</scope>
    <source>
        <strain evidence="5 6">12-1054</strain>
    </source>
</reference>
<protein>
    <submittedName>
        <fullName evidence="5">S-adenosyl-L-methionine-dependent methyltransferase</fullName>
    </submittedName>
</protein>
<proteinExistence type="predicted"/>
<dbReference type="Gene3D" id="3.40.50.150">
    <property type="entry name" value="Vaccinia Virus protein VP39"/>
    <property type="match status" value="1"/>
</dbReference>
<keyword evidence="1" id="KW-0597">Phosphoprotein</keyword>
<dbReference type="CDD" id="cd02440">
    <property type="entry name" value="AdoMet_MTases"/>
    <property type="match status" value="1"/>
</dbReference>
<evidence type="ECO:0000256" key="1">
    <source>
        <dbReference type="ARBA" id="ARBA00022553"/>
    </source>
</evidence>
<keyword evidence="2 5" id="KW-0489">Methyltransferase</keyword>
<dbReference type="STRING" id="56484.A0A1Y2FI18"/>
<dbReference type="PROSITE" id="PS51585">
    <property type="entry name" value="SAM_MT_TPMT"/>
    <property type="match status" value="1"/>
</dbReference>
<comment type="caution">
    <text evidence="5">The sequence shown here is derived from an EMBL/GenBank/DDBJ whole genome shotgun (WGS) entry which is preliminary data.</text>
</comment>
<dbReference type="SUPFAM" id="SSF53335">
    <property type="entry name" value="S-adenosyl-L-methionine-dependent methyltransferases"/>
    <property type="match status" value="1"/>
</dbReference>
<name>A0A1Y2FI18_PROLT</name>
<dbReference type="PANTHER" id="PTHR32183">
    <property type="match status" value="1"/>
</dbReference>
<gene>
    <name evidence="5" type="ORF">BCR37DRAFT_392088</name>
</gene>
<dbReference type="GeneID" id="63787705"/>
<evidence type="ECO:0000256" key="4">
    <source>
        <dbReference type="ARBA" id="ARBA00022691"/>
    </source>
</evidence>
<dbReference type="InterPro" id="IPR008854">
    <property type="entry name" value="TPMT"/>
</dbReference>
<dbReference type="Pfam" id="PF05724">
    <property type="entry name" value="TPMT"/>
    <property type="match status" value="1"/>
</dbReference>
<keyword evidence="6" id="KW-1185">Reference proteome</keyword>
<dbReference type="EMBL" id="MCFI01000007">
    <property type="protein sequence ID" value="ORY83608.1"/>
    <property type="molecule type" value="Genomic_DNA"/>
</dbReference>
<evidence type="ECO:0000313" key="6">
    <source>
        <dbReference type="Proteomes" id="UP000193685"/>
    </source>
</evidence>
<evidence type="ECO:0000256" key="3">
    <source>
        <dbReference type="ARBA" id="ARBA00022679"/>
    </source>
</evidence>
<dbReference type="PANTHER" id="PTHR32183:SF6">
    <property type="entry name" value="CYSTEINE SULFINATE DESULFINASE_CYSTEINE DESULFURASE AND RELATED ENZYMES"/>
    <property type="match status" value="1"/>
</dbReference>
<evidence type="ECO:0000313" key="5">
    <source>
        <dbReference type="EMBL" id="ORY83608.1"/>
    </source>
</evidence>
<organism evidence="5 6">
    <name type="scientific">Protomyces lactucae-debilis</name>
    <dbReference type="NCBI Taxonomy" id="2754530"/>
    <lineage>
        <taxon>Eukaryota</taxon>
        <taxon>Fungi</taxon>
        <taxon>Dikarya</taxon>
        <taxon>Ascomycota</taxon>
        <taxon>Taphrinomycotina</taxon>
        <taxon>Taphrinomycetes</taxon>
        <taxon>Taphrinales</taxon>
        <taxon>Protomycetaceae</taxon>
        <taxon>Protomyces</taxon>
    </lineage>
</organism>
<keyword evidence="4" id="KW-0949">S-adenosyl-L-methionine</keyword>
<sequence>MPTPLSPRFDPEAPQHNDQWAKLWEEQVTPWDRSEPSPALVELLEAQADLFQCKDVEPTLKKRVLVPGCGRGYDVGLFSRTLDAKQFDQVIGLEVSPGAVEAAKSHLNENSGKIAAHVVLGDFFDKMDTSLQEPFAIIYDYTFLCAMPPHRRSAWAQRMAELTAPGSLLVTLQHPLDEHEGGPPFSLTSALYDELLLGAFDKVYFERPTKSFKLETSKLDMIAVFKKH</sequence>